<keyword evidence="1" id="KW-0472">Membrane</keyword>
<dbReference type="InterPro" id="IPR005530">
    <property type="entry name" value="SPW"/>
</dbReference>
<keyword evidence="4" id="KW-1185">Reference proteome</keyword>
<feature type="transmembrane region" description="Helical" evidence="1">
    <location>
        <begin position="67"/>
        <end position="86"/>
    </location>
</feature>
<reference evidence="4" key="1">
    <citation type="journal article" date="2019" name="Int. J. Syst. Evol. Microbiol.">
        <title>The Global Catalogue of Microorganisms (GCM) 10K type strain sequencing project: providing services to taxonomists for standard genome sequencing and annotation.</title>
        <authorList>
            <consortium name="The Broad Institute Genomics Platform"/>
            <consortium name="The Broad Institute Genome Sequencing Center for Infectious Disease"/>
            <person name="Wu L."/>
            <person name="Ma J."/>
        </authorList>
    </citation>
    <scope>NUCLEOTIDE SEQUENCE [LARGE SCALE GENOMIC DNA]</scope>
    <source>
        <strain evidence="4">CECT 7069</strain>
    </source>
</reference>
<feature type="transmembrane region" description="Helical" evidence="1">
    <location>
        <begin position="37"/>
        <end position="58"/>
    </location>
</feature>
<accession>A0ABT8BIS5</accession>
<evidence type="ECO:0000256" key="1">
    <source>
        <dbReference type="SAM" id="Phobius"/>
    </source>
</evidence>
<organism evidence="3 4">
    <name type="scientific">Methylobacterium adhaesivum</name>
    <dbReference type="NCBI Taxonomy" id="333297"/>
    <lineage>
        <taxon>Bacteria</taxon>
        <taxon>Pseudomonadati</taxon>
        <taxon>Pseudomonadota</taxon>
        <taxon>Alphaproteobacteria</taxon>
        <taxon>Hyphomicrobiales</taxon>
        <taxon>Methylobacteriaceae</taxon>
        <taxon>Methylobacterium</taxon>
    </lineage>
</organism>
<sequence length="122" mass="13279">MRTIENRTEDAVLNGLNVFLGIALFLAPWYLELSSETAAARNAFICGAAISVIAMLALSKSYDWEEYLNLAVGAWVTAAPWVLGFADVKFATGVHVIIGLAVIALSGFELWRLYQSPEARSV</sequence>
<gene>
    <name evidence="3" type="ORF">QWZ12_10715</name>
</gene>
<proteinExistence type="predicted"/>
<protein>
    <submittedName>
        <fullName evidence="3">SPW repeat protein</fullName>
    </submittedName>
</protein>
<evidence type="ECO:0000259" key="2">
    <source>
        <dbReference type="Pfam" id="PF03779"/>
    </source>
</evidence>
<keyword evidence="1" id="KW-0812">Transmembrane</keyword>
<keyword evidence="1" id="KW-1133">Transmembrane helix</keyword>
<dbReference type="EMBL" id="JAUFPX010000006">
    <property type="protein sequence ID" value="MDN3591084.1"/>
    <property type="molecule type" value="Genomic_DNA"/>
</dbReference>
<evidence type="ECO:0000313" key="3">
    <source>
        <dbReference type="EMBL" id="MDN3591084.1"/>
    </source>
</evidence>
<name>A0ABT8BIS5_9HYPH</name>
<dbReference type="Proteomes" id="UP001224644">
    <property type="component" value="Unassembled WGS sequence"/>
</dbReference>
<evidence type="ECO:0000313" key="4">
    <source>
        <dbReference type="Proteomes" id="UP001224644"/>
    </source>
</evidence>
<comment type="caution">
    <text evidence="3">The sequence shown here is derived from an EMBL/GenBank/DDBJ whole genome shotgun (WGS) entry which is preliminary data.</text>
</comment>
<feature type="domain" description="SPW repeat-containing integral membrane" evidence="2">
    <location>
        <begin position="14"/>
        <end position="106"/>
    </location>
</feature>
<feature type="transmembrane region" description="Helical" evidence="1">
    <location>
        <begin position="92"/>
        <end position="111"/>
    </location>
</feature>
<feature type="transmembrane region" description="Helical" evidence="1">
    <location>
        <begin position="12"/>
        <end position="31"/>
    </location>
</feature>
<dbReference type="Pfam" id="PF03779">
    <property type="entry name" value="SPW"/>
    <property type="match status" value="1"/>
</dbReference>
<dbReference type="RefSeq" id="WP_238222164.1">
    <property type="nucleotide sequence ID" value="NZ_BPQD01000003.1"/>
</dbReference>